<dbReference type="Pfam" id="PF00149">
    <property type="entry name" value="Metallophos"/>
    <property type="match status" value="1"/>
</dbReference>
<evidence type="ECO:0000256" key="3">
    <source>
        <dbReference type="ARBA" id="ARBA00022989"/>
    </source>
</evidence>
<dbReference type="InterPro" id="IPR029052">
    <property type="entry name" value="Metallo-depent_PP-like"/>
</dbReference>
<dbReference type="FunCoup" id="F8PUI2">
    <property type="interactions" value="195"/>
</dbReference>
<dbReference type="InterPro" id="IPR004843">
    <property type="entry name" value="Calcineurin-like_PHP"/>
</dbReference>
<dbReference type="EMBL" id="GL945479">
    <property type="protein sequence ID" value="EGO00017.1"/>
    <property type="molecule type" value="Genomic_DNA"/>
</dbReference>
<dbReference type="GO" id="GO:0016020">
    <property type="term" value="C:membrane"/>
    <property type="evidence" value="ECO:0007669"/>
    <property type="project" value="UniProtKB-SubCell"/>
</dbReference>
<dbReference type="OMA" id="LHCMKYP"/>
<evidence type="ECO:0000313" key="8">
    <source>
        <dbReference type="EMBL" id="EGO00017.1"/>
    </source>
</evidence>
<proteinExistence type="predicted"/>
<evidence type="ECO:0000256" key="2">
    <source>
        <dbReference type="ARBA" id="ARBA00022692"/>
    </source>
</evidence>
<keyword evidence="4 6" id="KW-0472">Membrane</keyword>
<feature type="compositionally biased region" description="Polar residues" evidence="5">
    <location>
        <begin position="412"/>
        <end position="423"/>
    </location>
</feature>
<keyword evidence="9" id="KW-1185">Reference proteome</keyword>
<dbReference type="PANTHER" id="PTHR13315:SF4">
    <property type="entry name" value="METALLOPHOSPHOESTERASE, ISOFORM E"/>
    <property type="match status" value="1"/>
</dbReference>
<evidence type="ECO:0000256" key="1">
    <source>
        <dbReference type="ARBA" id="ARBA00004141"/>
    </source>
</evidence>
<reference evidence="9" key="1">
    <citation type="journal article" date="2011" name="Science">
        <title>The plant cell wall-decomposing machinery underlies the functional diversity of forest fungi.</title>
        <authorList>
            <person name="Eastwood D.C."/>
            <person name="Floudas D."/>
            <person name="Binder M."/>
            <person name="Majcherczyk A."/>
            <person name="Schneider P."/>
            <person name="Aerts A."/>
            <person name="Asiegbu F.O."/>
            <person name="Baker S.E."/>
            <person name="Barry K."/>
            <person name="Bendiksby M."/>
            <person name="Blumentritt M."/>
            <person name="Coutinho P.M."/>
            <person name="Cullen D."/>
            <person name="de Vries R.P."/>
            <person name="Gathman A."/>
            <person name="Goodell B."/>
            <person name="Henrissat B."/>
            <person name="Ihrmark K."/>
            <person name="Kauserud H."/>
            <person name="Kohler A."/>
            <person name="LaButti K."/>
            <person name="Lapidus A."/>
            <person name="Lavin J.L."/>
            <person name="Lee Y.-H."/>
            <person name="Lindquist E."/>
            <person name="Lilly W."/>
            <person name="Lucas S."/>
            <person name="Morin E."/>
            <person name="Murat C."/>
            <person name="Oguiza J.A."/>
            <person name="Park J."/>
            <person name="Pisabarro A.G."/>
            <person name="Riley R."/>
            <person name="Rosling A."/>
            <person name="Salamov A."/>
            <person name="Schmidt O."/>
            <person name="Schmutz J."/>
            <person name="Skrede I."/>
            <person name="Stenlid J."/>
            <person name="Wiebenga A."/>
            <person name="Xie X."/>
            <person name="Kuees U."/>
            <person name="Hibbett D.S."/>
            <person name="Hoffmeister D."/>
            <person name="Hoegberg N."/>
            <person name="Martin F."/>
            <person name="Grigoriev I.V."/>
            <person name="Watkinson S.C."/>
        </authorList>
    </citation>
    <scope>NUCLEOTIDE SEQUENCE [LARGE SCALE GENOMIC DNA]</scope>
    <source>
        <strain evidence="9">strain S7.3</strain>
    </source>
</reference>
<evidence type="ECO:0000313" key="9">
    <source>
        <dbReference type="Proteomes" id="UP000008063"/>
    </source>
</evidence>
<dbReference type="HOGENOM" id="CLU_011607_4_1_1"/>
<evidence type="ECO:0000256" key="4">
    <source>
        <dbReference type="ARBA" id="ARBA00023136"/>
    </source>
</evidence>
<evidence type="ECO:0000259" key="7">
    <source>
        <dbReference type="Pfam" id="PF00149"/>
    </source>
</evidence>
<dbReference type="GO" id="GO:0006506">
    <property type="term" value="P:GPI anchor biosynthetic process"/>
    <property type="evidence" value="ECO:0007669"/>
    <property type="project" value="InterPro"/>
</dbReference>
<dbReference type="eggNOG" id="KOG3662">
    <property type="taxonomic scope" value="Eukaryota"/>
</dbReference>
<evidence type="ECO:0000256" key="6">
    <source>
        <dbReference type="SAM" id="Phobius"/>
    </source>
</evidence>
<dbReference type="InterPro" id="IPR033308">
    <property type="entry name" value="PGAP5/Cdc1/Ted1"/>
</dbReference>
<dbReference type="InParanoid" id="F8PUI2"/>
<evidence type="ECO:0000256" key="5">
    <source>
        <dbReference type="SAM" id="MobiDB-lite"/>
    </source>
</evidence>
<feature type="domain" description="Calcineurin-like phosphoesterase" evidence="7">
    <location>
        <begin position="108"/>
        <end position="308"/>
    </location>
</feature>
<dbReference type="Proteomes" id="UP000008063">
    <property type="component" value="Unassembled WGS sequence"/>
</dbReference>
<dbReference type="PANTHER" id="PTHR13315">
    <property type="entry name" value="METALLO PHOSPHOESTERASE RELATED"/>
    <property type="match status" value="1"/>
</dbReference>
<dbReference type="SUPFAM" id="SSF56300">
    <property type="entry name" value="Metallo-dependent phosphatases"/>
    <property type="match status" value="1"/>
</dbReference>
<organism evidence="9">
    <name type="scientific">Serpula lacrymans var. lacrymans (strain S7.3)</name>
    <name type="common">Dry rot fungus</name>
    <dbReference type="NCBI Taxonomy" id="936435"/>
    <lineage>
        <taxon>Eukaryota</taxon>
        <taxon>Fungi</taxon>
        <taxon>Dikarya</taxon>
        <taxon>Basidiomycota</taxon>
        <taxon>Agaricomycotina</taxon>
        <taxon>Agaricomycetes</taxon>
        <taxon>Agaricomycetidae</taxon>
        <taxon>Boletales</taxon>
        <taxon>Coniophorineae</taxon>
        <taxon>Serpulaceae</taxon>
        <taxon>Serpula</taxon>
    </lineage>
</organism>
<accession>F8PUI2</accession>
<gene>
    <name evidence="8" type="ORF">SERLA73DRAFT_106951</name>
</gene>
<comment type="subcellular location">
    <subcellularLocation>
        <location evidence="1">Membrane</location>
        <topology evidence="1">Multi-pass membrane protein</topology>
    </subcellularLocation>
</comment>
<keyword evidence="2 6" id="KW-0812">Transmembrane</keyword>
<keyword evidence="3 6" id="KW-1133">Transmembrane helix</keyword>
<protein>
    <recommendedName>
        <fullName evidence="7">Calcineurin-like phosphoesterase domain-containing protein</fullName>
    </recommendedName>
</protein>
<dbReference type="OrthoDB" id="5977743at2759"/>
<dbReference type="STRING" id="936435.F8PUI2"/>
<dbReference type="Gene3D" id="3.60.21.10">
    <property type="match status" value="1"/>
</dbReference>
<feature type="transmembrane region" description="Helical" evidence="6">
    <location>
        <begin position="545"/>
        <end position="564"/>
    </location>
</feature>
<feature type="region of interest" description="Disordered" evidence="5">
    <location>
        <begin position="412"/>
        <end position="439"/>
    </location>
</feature>
<feature type="transmembrane region" description="Helical" evidence="6">
    <location>
        <begin position="381"/>
        <end position="402"/>
    </location>
</feature>
<dbReference type="GO" id="GO:0016787">
    <property type="term" value="F:hydrolase activity"/>
    <property type="evidence" value="ECO:0007669"/>
    <property type="project" value="InterPro"/>
</dbReference>
<dbReference type="GO" id="GO:0005783">
    <property type="term" value="C:endoplasmic reticulum"/>
    <property type="evidence" value="ECO:0007669"/>
    <property type="project" value="TreeGrafter"/>
</dbReference>
<dbReference type="AlphaFoldDB" id="F8PUI2"/>
<sequence length="565" mass="64135">MRTNLPALLPKGLNAPSSCRTLVNGLRLAWIAVVLWGEVGVFFYNLRSCDWPDRLQPESPDLRSAHILVVADPQVLDHRSYPERGLVLTMLSQFIADLNLRKSWRVTMHRLRPHAVVFLGDMMDGGRTDMDDDEYEAYYERFRSIFALDYVPLPVYYLPGNHDIGLGKSDTFSPDAVKRYVSHFGPLNQRFSVGNHTIMLIDAPSLVQEDYKRVQRGYSFEDWPNVIDGPLEFVKRYKSEEHNSPVILFSHIPLARPPNTNCGPLREKGTIRQGTGLGYQNTLTEPATNYLLKSLRPTLILSGDDHDYCEYAHTLPLLDGSSSVESAKEVSVKSFSMAMGIRRPGFQLLSLTSTVTPDNMVQIPNGPPQDVPCLLPNQLGVYLYAYVPFIVFSLLALFLSNIRRTSARESYRTSSYMRTQNRSRSPRGRSASEEFGNGNVNHVNGNIELSRRLSSRDDVKDVDIHVHERDHDAYVLAPQTERQHGGERRKRSWSLTFTLCGQLRRLTVGPLPHFCGQGDDVRGRNEVELPPREEQGLFRGFSRDVLDVAWPAVSMFGIVAWWAWK</sequence>
<name>F8PUI2_SERL3</name>